<accession>A0A0K2SZP1</accession>
<sequence length="37" mass="4566">MIGIYQNIYLNKKKHRICDTNYDIENIVLLFHRDFSH</sequence>
<feature type="non-terminal residue" evidence="1">
    <location>
        <position position="37"/>
    </location>
</feature>
<dbReference type="AlphaFoldDB" id="A0A0K2SZP1"/>
<name>A0A0K2SZP1_LEPSM</name>
<reference evidence="1" key="1">
    <citation type="submission" date="2014-05" db="EMBL/GenBank/DDBJ databases">
        <authorList>
            <person name="Chronopoulou M."/>
        </authorList>
    </citation>
    <scope>NUCLEOTIDE SEQUENCE</scope>
    <source>
        <tissue evidence="1">Whole organism</tissue>
    </source>
</reference>
<protein>
    <submittedName>
        <fullName evidence="1">Uncharacterized protein</fullName>
    </submittedName>
</protein>
<proteinExistence type="predicted"/>
<evidence type="ECO:0000313" key="1">
    <source>
        <dbReference type="EMBL" id="CDW19223.1"/>
    </source>
</evidence>
<organism evidence="1">
    <name type="scientific">Lepeophtheirus salmonis</name>
    <name type="common">Salmon louse</name>
    <name type="synonym">Caligus salmonis</name>
    <dbReference type="NCBI Taxonomy" id="72036"/>
    <lineage>
        <taxon>Eukaryota</taxon>
        <taxon>Metazoa</taxon>
        <taxon>Ecdysozoa</taxon>
        <taxon>Arthropoda</taxon>
        <taxon>Crustacea</taxon>
        <taxon>Multicrustacea</taxon>
        <taxon>Hexanauplia</taxon>
        <taxon>Copepoda</taxon>
        <taxon>Siphonostomatoida</taxon>
        <taxon>Caligidae</taxon>
        <taxon>Lepeophtheirus</taxon>
    </lineage>
</organism>
<dbReference type="EMBL" id="HACA01001862">
    <property type="protein sequence ID" value="CDW19223.1"/>
    <property type="molecule type" value="Transcribed_RNA"/>
</dbReference>